<name>A0A5C2SJD9_9APHY</name>
<evidence type="ECO:0000313" key="3">
    <source>
        <dbReference type="Proteomes" id="UP000313359"/>
    </source>
</evidence>
<dbReference type="EMBL" id="ML122255">
    <property type="protein sequence ID" value="RPD63781.1"/>
    <property type="molecule type" value="Genomic_DNA"/>
</dbReference>
<feature type="signal peptide" evidence="1">
    <location>
        <begin position="1"/>
        <end position="20"/>
    </location>
</feature>
<reference evidence="2" key="1">
    <citation type="journal article" date="2018" name="Genome Biol. Evol.">
        <title>Genomics and development of Lentinus tigrinus, a white-rot wood-decaying mushroom with dimorphic fruiting bodies.</title>
        <authorList>
            <person name="Wu B."/>
            <person name="Xu Z."/>
            <person name="Knudson A."/>
            <person name="Carlson A."/>
            <person name="Chen N."/>
            <person name="Kovaka S."/>
            <person name="LaButti K."/>
            <person name="Lipzen A."/>
            <person name="Pennachio C."/>
            <person name="Riley R."/>
            <person name="Schakwitz W."/>
            <person name="Umezawa K."/>
            <person name="Ohm R.A."/>
            <person name="Grigoriev I.V."/>
            <person name="Nagy L.G."/>
            <person name="Gibbons J."/>
            <person name="Hibbett D."/>
        </authorList>
    </citation>
    <scope>NUCLEOTIDE SEQUENCE [LARGE SCALE GENOMIC DNA]</scope>
    <source>
        <strain evidence="2">ALCF2SS1-6</strain>
    </source>
</reference>
<dbReference type="AlphaFoldDB" id="A0A5C2SJD9"/>
<protein>
    <submittedName>
        <fullName evidence="2">Uncharacterized protein</fullName>
    </submittedName>
</protein>
<accession>A0A5C2SJD9</accession>
<feature type="chain" id="PRO_5023086220" evidence="1">
    <location>
        <begin position="21"/>
        <end position="60"/>
    </location>
</feature>
<evidence type="ECO:0000313" key="2">
    <source>
        <dbReference type="EMBL" id="RPD63781.1"/>
    </source>
</evidence>
<keyword evidence="3" id="KW-1185">Reference proteome</keyword>
<dbReference type="Proteomes" id="UP000313359">
    <property type="component" value="Unassembled WGS sequence"/>
</dbReference>
<proteinExistence type="predicted"/>
<gene>
    <name evidence="2" type="ORF">L227DRAFT_572222</name>
</gene>
<dbReference type="OrthoDB" id="2748693at2759"/>
<keyword evidence="1" id="KW-0732">Signal</keyword>
<evidence type="ECO:0000256" key="1">
    <source>
        <dbReference type="SAM" id="SignalP"/>
    </source>
</evidence>
<sequence length="60" mass="6658">MLVASLVVTCIFALMGVLQTLSVDDISATLARMLVPTISAPSRTMRISRYVRFSAEYYPM</sequence>
<organism evidence="2 3">
    <name type="scientific">Lentinus tigrinus ALCF2SS1-6</name>
    <dbReference type="NCBI Taxonomy" id="1328759"/>
    <lineage>
        <taxon>Eukaryota</taxon>
        <taxon>Fungi</taxon>
        <taxon>Dikarya</taxon>
        <taxon>Basidiomycota</taxon>
        <taxon>Agaricomycotina</taxon>
        <taxon>Agaricomycetes</taxon>
        <taxon>Polyporales</taxon>
        <taxon>Polyporaceae</taxon>
        <taxon>Lentinus</taxon>
    </lineage>
</organism>